<dbReference type="EMBL" id="JAPDRQ010000034">
    <property type="protein sequence ID" value="KAJ9660074.1"/>
    <property type="molecule type" value="Genomic_DNA"/>
</dbReference>
<evidence type="ECO:0000313" key="1">
    <source>
        <dbReference type="EMBL" id="KAJ9660074.1"/>
    </source>
</evidence>
<keyword evidence="2" id="KW-1185">Reference proteome</keyword>
<proteinExistence type="predicted"/>
<name>A0ACC3ADN7_9EURO</name>
<accession>A0ACC3ADN7</accession>
<organism evidence="1 2">
    <name type="scientific">Neophaeococcomyces mojaviensis</name>
    <dbReference type="NCBI Taxonomy" id="3383035"/>
    <lineage>
        <taxon>Eukaryota</taxon>
        <taxon>Fungi</taxon>
        <taxon>Dikarya</taxon>
        <taxon>Ascomycota</taxon>
        <taxon>Pezizomycotina</taxon>
        <taxon>Eurotiomycetes</taxon>
        <taxon>Chaetothyriomycetidae</taxon>
        <taxon>Chaetothyriales</taxon>
        <taxon>Chaetothyriales incertae sedis</taxon>
        <taxon>Neophaeococcomyces</taxon>
    </lineage>
</organism>
<evidence type="ECO:0000313" key="2">
    <source>
        <dbReference type="Proteomes" id="UP001172386"/>
    </source>
</evidence>
<dbReference type="Proteomes" id="UP001172386">
    <property type="component" value="Unassembled WGS sequence"/>
</dbReference>
<reference evidence="1" key="1">
    <citation type="submission" date="2022-10" db="EMBL/GenBank/DDBJ databases">
        <title>Culturing micro-colonial fungi from biological soil crusts in the Mojave desert and describing Neophaeococcomyces mojavensis, and introducing the new genera and species Taxawa tesnikishii.</title>
        <authorList>
            <person name="Kurbessoian T."/>
            <person name="Stajich J.E."/>
        </authorList>
    </citation>
    <scope>NUCLEOTIDE SEQUENCE</scope>
    <source>
        <strain evidence="1">JES_112</strain>
    </source>
</reference>
<comment type="caution">
    <text evidence="1">The sequence shown here is derived from an EMBL/GenBank/DDBJ whole genome shotgun (WGS) entry which is preliminary data.</text>
</comment>
<protein>
    <submittedName>
        <fullName evidence="1">Uncharacterized protein</fullName>
    </submittedName>
</protein>
<gene>
    <name evidence="1" type="ORF">H2198_002771</name>
</gene>
<sequence>MVEMTTAEPLKVIVIGAGIGGLVCAIACAREGLNVQVLEQAAQILPVGAGIQIPPNASRVLRSLELLPQIEKTANTITSLKLRRYADGNLLASRPIREDSPWFVIHRADYHEVLLNECKRLGVEIKLNTAARETDIEEGLVHLENGTVIKGDVVVGGDGLWSTTRTTLLGKTSEPFETGDLAYRGTFSLQQLKALNDPRVEKLCRDSAVTVWVGPEKHCVFYPMKSGTSFNMVLLRPDNLPTGARTVEGDIEEMRYTFQGWDEVLTKIISCIPSVLKWKLMHHDELAQWTKGRIVLLGDACHPTLPYQAQGAAMAVEDGAIIGKLLGMLNSVLIKGENPTASKAQSISEVLHLYESLQKHRTTFNVKGAINSRYFYHMVDGSEQQARDDELAKHPWTDETSQYMWCNMQYQAQLLKFDVIKNVEVAFKSWASQHTTNSKGWTAV</sequence>